<dbReference type="PANTHER" id="PTHR43671:SF98">
    <property type="entry name" value="SERINE_THREONINE-PROTEIN KINASE NEK11"/>
    <property type="match status" value="1"/>
</dbReference>
<reference evidence="12" key="1">
    <citation type="submission" date="2021-11" db="EMBL/GenBank/DDBJ databases">
        <authorList>
            <person name="Schell T."/>
        </authorList>
    </citation>
    <scope>NUCLEOTIDE SEQUENCE</scope>
    <source>
        <strain evidence="12">M5</strain>
    </source>
</reference>
<feature type="compositionally biased region" description="Basic and acidic residues" evidence="10">
    <location>
        <begin position="594"/>
        <end position="603"/>
    </location>
</feature>
<dbReference type="Pfam" id="PF00069">
    <property type="entry name" value="Pkinase"/>
    <property type="match status" value="1"/>
</dbReference>
<keyword evidence="9" id="KW-0175">Coiled coil</keyword>
<evidence type="ECO:0000313" key="13">
    <source>
        <dbReference type="Proteomes" id="UP000789390"/>
    </source>
</evidence>
<dbReference type="InterPro" id="IPR050660">
    <property type="entry name" value="NEK_Ser/Thr_kinase"/>
</dbReference>
<dbReference type="AlphaFoldDB" id="A0A8J2RVA0"/>
<dbReference type="Gene3D" id="1.10.510.10">
    <property type="entry name" value="Transferase(Phosphotransferase) domain 1"/>
    <property type="match status" value="1"/>
</dbReference>
<comment type="catalytic activity">
    <reaction evidence="8">
        <text>L-seryl-[protein] + ATP = O-phospho-L-seryl-[protein] + ADP + H(+)</text>
        <dbReference type="Rhea" id="RHEA:17989"/>
        <dbReference type="Rhea" id="RHEA-COMP:9863"/>
        <dbReference type="Rhea" id="RHEA-COMP:11604"/>
        <dbReference type="ChEBI" id="CHEBI:15378"/>
        <dbReference type="ChEBI" id="CHEBI:29999"/>
        <dbReference type="ChEBI" id="CHEBI:30616"/>
        <dbReference type="ChEBI" id="CHEBI:83421"/>
        <dbReference type="ChEBI" id="CHEBI:456216"/>
        <dbReference type="EC" id="2.7.11.1"/>
    </reaction>
</comment>
<keyword evidence="6" id="KW-0067">ATP-binding</keyword>
<evidence type="ECO:0000256" key="8">
    <source>
        <dbReference type="ARBA" id="ARBA00048679"/>
    </source>
</evidence>
<keyword evidence="13" id="KW-1185">Reference proteome</keyword>
<keyword evidence="5" id="KW-0418">Kinase</keyword>
<dbReference type="GO" id="GO:0005524">
    <property type="term" value="F:ATP binding"/>
    <property type="evidence" value="ECO:0007669"/>
    <property type="project" value="UniProtKB-KW"/>
</dbReference>
<dbReference type="Proteomes" id="UP000789390">
    <property type="component" value="Unassembled WGS sequence"/>
</dbReference>
<feature type="region of interest" description="Disordered" evidence="10">
    <location>
        <begin position="498"/>
        <end position="519"/>
    </location>
</feature>
<evidence type="ECO:0000313" key="12">
    <source>
        <dbReference type="EMBL" id="CAH0109167.1"/>
    </source>
</evidence>
<proteinExistence type="predicted"/>
<dbReference type="Gene3D" id="3.30.200.20">
    <property type="entry name" value="Phosphorylase Kinase, domain 1"/>
    <property type="match status" value="1"/>
</dbReference>
<dbReference type="InterPro" id="IPR000719">
    <property type="entry name" value="Prot_kinase_dom"/>
</dbReference>
<keyword evidence="3" id="KW-0808">Transferase</keyword>
<evidence type="ECO:0000259" key="11">
    <source>
        <dbReference type="PROSITE" id="PS50011"/>
    </source>
</evidence>
<dbReference type="PANTHER" id="PTHR43671">
    <property type="entry name" value="SERINE/THREONINE-PROTEIN KINASE NEK"/>
    <property type="match status" value="1"/>
</dbReference>
<dbReference type="EMBL" id="CAKKLH010000291">
    <property type="protein sequence ID" value="CAH0109167.1"/>
    <property type="molecule type" value="Genomic_DNA"/>
</dbReference>
<evidence type="ECO:0000256" key="9">
    <source>
        <dbReference type="SAM" id="Coils"/>
    </source>
</evidence>
<evidence type="ECO:0000256" key="4">
    <source>
        <dbReference type="ARBA" id="ARBA00022741"/>
    </source>
</evidence>
<comment type="catalytic activity">
    <reaction evidence="7">
        <text>L-threonyl-[protein] + ATP = O-phospho-L-threonyl-[protein] + ADP + H(+)</text>
        <dbReference type="Rhea" id="RHEA:46608"/>
        <dbReference type="Rhea" id="RHEA-COMP:11060"/>
        <dbReference type="Rhea" id="RHEA-COMP:11605"/>
        <dbReference type="ChEBI" id="CHEBI:15378"/>
        <dbReference type="ChEBI" id="CHEBI:30013"/>
        <dbReference type="ChEBI" id="CHEBI:30616"/>
        <dbReference type="ChEBI" id="CHEBI:61977"/>
        <dbReference type="ChEBI" id="CHEBI:456216"/>
        <dbReference type="EC" id="2.7.11.1"/>
    </reaction>
</comment>
<dbReference type="InterPro" id="IPR011009">
    <property type="entry name" value="Kinase-like_dom_sf"/>
</dbReference>
<evidence type="ECO:0000256" key="6">
    <source>
        <dbReference type="ARBA" id="ARBA00022840"/>
    </source>
</evidence>
<feature type="region of interest" description="Disordered" evidence="10">
    <location>
        <begin position="358"/>
        <end position="388"/>
    </location>
</feature>
<name>A0A8J2RVA0_9CRUS</name>
<feature type="domain" description="Protein kinase" evidence="11">
    <location>
        <begin position="8"/>
        <end position="271"/>
    </location>
</feature>
<dbReference type="GO" id="GO:0005634">
    <property type="term" value="C:nucleus"/>
    <property type="evidence" value="ECO:0007669"/>
    <property type="project" value="TreeGrafter"/>
</dbReference>
<organism evidence="12 13">
    <name type="scientific">Daphnia galeata</name>
    <dbReference type="NCBI Taxonomy" id="27404"/>
    <lineage>
        <taxon>Eukaryota</taxon>
        <taxon>Metazoa</taxon>
        <taxon>Ecdysozoa</taxon>
        <taxon>Arthropoda</taxon>
        <taxon>Crustacea</taxon>
        <taxon>Branchiopoda</taxon>
        <taxon>Diplostraca</taxon>
        <taxon>Cladocera</taxon>
        <taxon>Anomopoda</taxon>
        <taxon>Daphniidae</taxon>
        <taxon>Daphnia</taxon>
    </lineage>
</organism>
<protein>
    <recommendedName>
        <fullName evidence="1">non-specific serine/threonine protein kinase</fullName>
        <ecNumber evidence="1">2.7.11.1</ecNumber>
    </recommendedName>
</protein>
<evidence type="ECO:0000256" key="10">
    <source>
        <dbReference type="SAM" id="MobiDB-lite"/>
    </source>
</evidence>
<comment type="caution">
    <text evidence="12">The sequence shown here is derived from an EMBL/GenBank/DDBJ whole genome shotgun (WGS) entry which is preliminary data.</text>
</comment>
<evidence type="ECO:0000256" key="7">
    <source>
        <dbReference type="ARBA" id="ARBA00047899"/>
    </source>
</evidence>
<feature type="compositionally biased region" description="Polar residues" evidence="10">
    <location>
        <begin position="453"/>
        <end position="468"/>
    </location>
</feature>
<feature type="region of interest" description="Disordered" evidence="10">
    <location>
        <begin position="431"/>
        <end position="483"/>
    </location>
</feature>
<evidence type="ECO:0000256" key="1">
    <source>
        <dbReference type="ARBA" id="ARBA00012513"/>
    </source>
</evidence>
<sequence length="651" mass="74405">MSSKMDDYQVLETLNDSKFGVRQRISRSDGRLFERREINYKSMDDALKEMVIYEINTLKKLRHPNIIHHEEAIIERRSCTLYLITECGGSDSLQTLIDYHRRSKTFIKEDLIWTVLIQFCQALHSLSLVQDPYRSQIFHRCLRPSSVYFNFQTQNIKIGDFGLGLITKPYYMCPVKLLLIVIQPTIKELQNLGLCNEKSDVWSMGCIIHEMCTLKTPFTVVKDDENQITDWKIGSIPKTYSRDLFSILRFILTPDEETRPSPLMVLHHPIIKARKGGVKRGVLETDFPISSKENLTVIAEDTLEISIADCSDLSLNQYLSMMSDQEASATYIDDVDIQSIENGTAFPKATSSVLHASPMPSPIGKHYNGSIGRPRSSAENSKMSRKTTELFQTEAHLQRWSKMLEEKEQELAHKEKRLHLWEMQIREMLKQSGPLNRSSSSSSRNSYAKPHLTNESSGVETDMDSTVSAYPGDSVLEPTAVRMEPSKITNPFTRYQETNRHVRFQRSNDDSGGQARSDEASKMFAEQRLHWLEMKRKKHHISQSALPPPIPPKMNGPPKLETDYIFMEEKSIPFAATRNRMSLVVEPKSQFEMPSHKADKENRGGSLRYDSSSKGPPLPTRPVPSIKINDSKILSNELRAKLKSHNLPGLR</sequence>
<accession>A0A8J2RVA0</accession>
<dbReference type="SUPFAM" id="SSF56112">
    <property type="entry name" value="Protein kinase-like (PK-like)"/>
    <property type="match status" value="1"/>
</dbReference>
<feature type="region of interest" description="Disordered" evidence="10">
    <location>
        <begin position="588"/>
        <end position="629"/>
    </location>
</feature>
<dbReference type="GO" id="GO:0004674">
    <property type="term" value="F:protein serine/threonine kinase activity"/>
    <property type="evidence" value="ECO:0007669"/>
    <property type="project" value="UniProtKB-KW"/>
</dbReference>
<dbReference type="PROSITE" id="PS50011">
    <property type="entry name" value="PROTEIN_KINASE_DOM"/>
    <property type="match status" value="1"/>
</dbReference>
<dbReference type="OrthoDB" id="6338986at2759"/>
<gene>
    <name evidence="12" type="ORF">DGAL_LOCUS12631</name>
</gene>
<dbReference type="EC" id="2.7.11.1" evidence="1"/>
<evidence type="ECO:0000256" key="3">
    <source>
        <dbReference type="ARBA" id="ARBA00022679"/>
    </source>
</evidence>
<keyword evidence="4" id="KW-0547">Nucleotide-binding</keyword>
<evidence type="ECO:0000256" key="2">
    <source>
        <dbReference type="ARBA" id="ARBA00022527"/>
    </source>
</evidence>
<feature type="compositionally biased region" description="Low complexity" evidence="10">
    <location>
        <begin position="436"/>
        <end position="446"/>
    </location>
</feature>
<keyword evidence="2" id="KW-0723">Serine/threonine-protein kinase</keyword>
<feature type="coiled-coil region" evidence="9">
    <location>
        <begin position="390"/>
        <end position="424"/>
    </location>
</feature>
<evidence type="ECO:0000256" key="5">
    <source>
        <dbReference type="ARBA" id="ARBA00022777"/>
    </source>
</evidence>